<dbReference type="Gene3D" id="1.10.10.10">
    <property type="entry name" value="Winged helix-like DNA-binding domain superfamily/Winged helix DNA-binding domain"/>
    <property type="match status" value="1"/>
</dbReference>
<dbReference type="InterPro" id="IPR036390">
    <property type="entry name" value="WH_DNA-bd_sf"/>
</dbReference>
<dbReference type="Proteomes" id="UP000051448">
    <property type="component" value="Unassembled WGS sequence"/>
</dbReference>
<name>A0A0R1MBN2_9LACO</name>
<evidence type="ECO:0000256" key="7">
    <source>
        <dbReference type="ARBA" id="ARBA00047207"/>
    </source>
</evidence>
<dbReference type="GO" id="GO:0003677">
    <property type="term" value="F:DNA binding"/>
    <property type="evidence" value="ECO:0007669"/>
    <property type="project" value="UniProtKB-KW"/>
</dbReference>
<evidence type="ECO:0000256" key="5">
    <source>
        <dbReference type="ARBA" id="ARBA00046337"/>
    </source>
</evidence>
<organism evidence="9 10">
    <name type="scientific">Liquorilactobacillus hordei DSM 19519</name>
    <dbReference type="NCBI Taxonomy" id="1423759"/>
    <lineage>
        <taxon>Bacteria</taxon>
        <taxon>Bacillati</taxon>
        <taxon>Bacillota</taxon>
        <taxon>Bacilli</taxon>
        <taxon>Lactobacillales</taxon>
        <taxon>Lactobacillaceae</taxon>
        <taxon>Liquorilactobacillus</taxon>
    </lineage>
</organism>
<keyword evidence="3" id="KW-0238">DNA-binding</keyword>
<evidence type="ECO:0000313" key="10">
    <source>
        <dbReference type="Proteomes" id="UP000051448"/>
    </source>
</evidence>
<protein>
    <recommendedName>
        <fullName evidence="6">HTH-type transcriptional regulator SarZ</fullName>
    </recommendedName>
    <alternativeName>
        <fullName evidence="7">Staphylococcal accessory regulator Z</fullName>
    </alternativeName>
</protein>
<dbReference type="GO" id="GO:0005737">
    <property type="term" value="C:cytoplasm"/>
    <property type="evidence" value="ECO:0007669"/>
    <property type="project" value="UniProtKB-SubCell"/>
</dbReference>
<proteinExistence type="inferred from homology"/>
<keyword evidence="4" id="KW-0804">Transcription</keyword>
<comment type="caution">
    <text evidence="9">The sequence shown here is derived from an EMBL/GenBank/DDBJ whole genome shotgun (WGS) entry which is preliminary data.</text>
</comment>
<evidence type="ECO:0000256" key="2">
    <source>
        <dbReference type="ARBA" id="ARBA00023015"/>
    </source>
</evidence>
<dbReference type="PANTHER" id="PTHR42756:SF1">
    <property type="entry name" value="TRANSCRIPTIONAL REPRESSOR OF EMRAB OPERON"/>
    <property type="match status" value="1"/>
</dbReference>
<evidence type="ECO:0000313" key="9">
    <source>
        <dbReference type="EMBL" id="KRL05536.1"/>
    </source>
</evidence>
<comment type="subcellular location">
    <subcellularLocation>
        <location evidence="1">Cytoplasm</location>
    </subcellularLocation>
</comment>
<keyword evidence="2" id="KW-0805">Transcription regulation</keyword>
<evidence type="ECO:0000256" key="4">
    <source>
        <dbReference type="ARBA" id="ARBA00023163"/>
    </source>
</evidence>
<evidence type="ECO:0000256" key="1">
    <source>
        <dbReference type="ARBA" id="ARBA00004496"/>
    </source>
</evidence>
<reference evidence="9 10" key="1">
    <citation type="journal article" date="2015" name="Genome Announc.">
        <title>Expanding the biotechnology potential of lactobacilli through comparative genomics of 213 strains and associated genera.</title>
        <authorList>
            <person name="Sun Z."/>
            <person name="Harris H.M."/>
            <person name="McCann A."/>
            <person name="Guo C."/>
            <person name="Argimon S."/>
            <person name="Zhang W."/>
            <person name="Yang X."/>
            <person name="Jeffery I.B."/>
            <person name="Cooney J.C."/>
            <person name="Kagawa T.F."/>
            <person name="Liu W."/>
            <person name="Song Y."/>
            <person name="Salvetti E."/>
            <person name="Wrobel A."/>
            <person name="Rasinkangas P."/>
            <person name="Parkhill J."/>
            <person name="Rea M.C."/>
            <person name="O'Sullivan O."/>
            <person name="Ritari J."/>
            <person name="Douillard F.P."/>
            <person name="Paul Ross R."/>
            <person name="Yang R."/>
            <person name="Briner A.E."/>
            <person name="Felis G.E."/>
            <person name="de Vos W.M."/>
            <person name="Barrangou R."/>
            <person name="Klaenhammer T.R."/>
            <person name="Caufield P.W."/>
            <person name="Cui Y."/>
            <person name="Zhang H."/>
            <person name="O'Toole P.W."/>
        </authorList>
    </citation>
    <scope>NUCLEOTIDE SEQUENCE [LARGE SCALE GENOMIC DNA]</scope>
    <source>
        <strain evidence="9 10">DSM 19519</strain>
    </source>
</reference>
<evidence type="ECO:0000256" key="3">
    <source>
        <dbReference type="ARBA" id="ARBA00023125"/>
    </source>
</evidence>
<gene>
    <name evidence="9" type="ORF">FC92_GL001312</name>
</gene>
<dbReference type="SMART" id="SM00347">
    <property type="entry name" value="HTH_MARR"/>
    <property type="match status" value="1"/>
</dbReference>
<dbReference type="PRINTS" id="PR00598">
    <property type="entry name" value="HTHMARR"/>
</dbReference>
<dbReference type="STRING" id="1423759.FC92_GL001312"/>
<dbReference type="InterPro" id="IPR036388">
    <property type="entry name" value="WH-like_DNA-bd_sf"/>
</dbReference>
<evidence type="ECO:0000259" key="8">
    <source>
        <dbReference type="PROSITE" id="PS50995"/>
    </source>
</evidence>
<sequence>MNNDILRKKENNMGLDHKPDKLDDELCFAIYTAQKIYNKFYASALKEYKLTYPQYITLLTLWENGEPMMIKEIGAKLSLDNGTLTPLLKRMEKDGWIERKHSEEDGRRVYIILSKKGKNKKYEIKGKLTSCFANVDMTSQEYKDDVSLIKSIGRRLDPES</sequence>
<keyword evidence="10" id="KW-1185">Reference proteome</keyword>
<dbReference type="GO" id="GO:0003700">
    <property type="term" value="F:DNA-binding transcription factor activity"/>
    <property type="evidence" value="ECO:0007669"/>
    <property type="project" value="InterPro"/>
</dbReference>
<comment type="similarity">
    <text evidence="5">Belongs to the SarZ family.</text>
</comment>
<feature type="domain" description="HTH marR-type" evidence="8">
    <location>
        <begin position="23"/>
        <end position="158"/>
    </location>
</feature>
<dbReference type="Pfam" id="PF22381">
    <property type="entry name" value="Staph_reg_Sar_Rot"/>
    <property type="match status" value="1"/>
</dbReference>
<dbReference type="SUPFAM" id="SSF46785">
    <property type="entry name" value="Winged helix' DNA-binding domain"/>
    <property type="match status" value="1"/>
</dbReference>
<dbReference type="InterPro" id="IPR055166">
    <property type="entry name" value="Transc_reg_Sar_Rot_HTH"/>
</dbReference>
<dbReference type="EMBL" id="AZDX01000039">
    <property type="protein sequence ID" value="KRL05536.1"/>
    <property type="molecule type" value="Genomic_DNA"/>
</dbReference>
<dbReference type="AlphaFoldDB" id="A0A0R1MBN2"/>
<evidence type="ECO:0000256" key="6">
    <source>
        <dbReference type="ARBA" id="ARBA00047188"/>
    </source>
</evidence>
<dbReference type="PROSITE" id="PS50995">
    <property type="entry name" value="HTH_MARR_2"/>
    <property type="match status" value="1"/>
</dbReference>
<dbReference type="PATRIC" id="fig|1423759.3.peg.1381"/>
<dbReference type="PANTHER" id="PTHR42756">
    <property type="entry name" value="TRANSCRIPTIONAL REGULATOR, MARR"/>
    <property type="match status" value="1"/>
</dbReference>
<accession>A0A0R1MBN2</accession>
<dbReference type="InterPro" id="IPR000835">
    <property type="entry name" value="HTH_MarR-typ"/>
</dbReference>